<evidence type="ECO:0000256" key="2">
    <source>
        <dbReference type="SAM" id="Phobius"/>
    </source>
</evidence>
<accession>A0A378ZTH0</accession>
<feature type="transmembrane region" description="Helical" evidence="2">
    <location>
        <begin position="191"/>
        <end position="213"/>
    </location>
</feature>
<gene>
    <name evidence="3" type="ORF">NCTC13350_00764</name>
</gene>
<dbReference type="Proteomes" id="UP000255000">
    <property type="component" value="Unassembled WGS sequence"/>
</dbReference>
<sequence>MEGQLASEREPDVRLPRAGSPALPASGTGNTPQAAVNRDLVRLALHKITGSPEFSASLQLRQFLTFVVEASIADPPVPLKGYTIATQALGRDDSFNPATDPIVRVEAARLRKRLEDYYAGTGHGDPVRIIIPRGSYQPGFHLMPAPEASGAPQAGPETSPEPPLPDDPALTPPASSRGVMETAQIRSFPVILLRPAVFFPLMALAFAAGYAAAHL</sequence>
<reference evidence="3 4" key="1">
    <citation type="submission" date="2018-06" db="EMBL/GenBank/DDBJ databases">
        <authorList>
            <consortium name="Pathogen Informatics"/>
            <person name="Doyle S."/>
        </authorList>
    </citation>
    <scope>NUCLEOTIDE SEQUENCE [LARGE SCALE GENOMIC DNA]</scope>
    <source>
        <strain evidence="3 4">NCTC13350</strain>
    </source>
</reference>
<evidence type="ECO:0000313" key="3">
    <source>
        <dbReference type="EMBL" id="SUA99861.1"/>
    </source>
</evidence>
<keyword evidence="2" id="KW-0472">Membrane</keyword>
<dbReference type="EMBL" id="UGSK01000001">
    <property type="protein sequence ID" value="SUA99861.1"/>
    <property type="molecule type" value="Genomic_DNA"/>
</dbReference>
<evidence type="ECO:0000256" key="1">
    <source>
        <dbReference type="SAM" id="MobiDB-lite"/>
    </source>
</evidence>
<dbReference type="AlphaFoldDB" id="A0A378ZTH0"/>
<feature type="region of interest" description="Disordered" evidence="1">
    <location>
        <begin position="1"/>
        <end position="34"/>
    </location>
</feature>
<protein>
    <submittedName>
        <fullName evidence="3">Uncharacterized protein</fullName>
    </submittedName>
</protein>
<proteinExistence type="predicted"/>
<keyword evidence="2" id="KW-1133">Transmembrane helix</keyword>
<name>A0A378ZTH0_9HYPH</name>
<evidence type="ECO:0000313" key="4">
    <source>
        <dbReference type="Proteomes" id="UP000255000"/>
    </source>
</evidence>
<keyword evidence="2" id="KW-0812">Transmembrane</keyword>
<feature type="region of interest" description="Disordered" evidence="1">
    <location>
        <begin position="141"/>
        <end position="177"/>
    </location>
</feature>
<organism evidence="3 4">
    <name type="scientific">Pannonibacter phragmitetus</name>
    <dbReference type="NCBI Taxonomy" id="121719"/>
    <lineage>
        <taxon>Bacteria</taxon>
        <taxon>Pseudomonadati</taxon>
        <taxon>Pseudomonadota</taxon>
        <taxon>Alphaproteobacteria</taxon>
        <taxon>Hyphomicrobiales</taxon>
        <taxon>Stappiaceae</taxon>
        <taxon>Pannonibacter</taxon>
    </lineage>
</organism>
<dbReference type="RefSeq" id="WP_147290390.1">
    <property type="nucleotide sequence ID" value="NZ_UGSK01000001.1"/>
</dbReference>
<dbReference type="OrthoDB" id="54411at2"/>